<dbReference type="Pfam" id="PF00171">
    <property type="entry name" value="Aldedh"/>
    <property type="match status" value="1"/>
</dbReference>
<accession>A0A2N6VK47</accession>
<evidence type="ECO:0000256" key="2">
    <source>
        <dbReference type="ARBA" id="ARBA00023002"/>
    </source>
</evidence>
<organism evidence="4 5">
    <name type="scientific">Brevibacterium paucivorans</name>
    <dbReference type="NCBI Taxonomy" id="170994"/>
    <lineage>
        <taxon>Bacteria</taxon>
        <taxon>Bacillati</taxon>
        <taxon>Actinomycetota</taxon>
        <taxon>Actinomycetes</taxon>
        <taxon>Micrococcales</taxon>
        <taxon>Brevibacteriaceae</taxon>
        <taxon>Brevibacterium</taxon>
    </lineage>
</organism>
<dbReference type="GO" id="GO:0008911">
    <property type="term" value="F:lactaldehyde dehydrogenase (NAD+) activity"/>
    <property type="evidence" value="ECO:0007669"/>
    <property type="project" value="TreeGrafter"/>
</dbReference>
<dbReference type="RefSeq" id="WP_146004713.1">
    <property type="nucleotide sequence ID" value="NZ_PNHK01000023.1"/>
</dbReference>
<dbReference type="InterPro" id="IPR051020">
    <property type="entry name" value="ALDH-related_metabolic_enz"/>
</dbReference>
<evidence type="ECO:0000313" key="4">
    <source>
        <dbReference type="EMBL" id="PMD04496.1"/>
    </source>
</evidence>
<gene>
    <name evidence="4" type="ORF">CJ199_11760</name>
</gene>
<keyword evidence="2" id="KW-0560">Oxidoreductase</keyword>
<dbReference type="PANTHER" id="PTHR42991:SF1">
    <property type="entry name" value="ALDEHYDE DEHYDROGENASE"/>
    <property type="match status" value="1"/>
</dbReference>
<reference evidence="4 5" key="1">
    <citation type="submission" date="2017-09" db="EMBL/GenBank/DDBJ databases">
        <title>Bacterial strain isolated from the female urinary microbiota.</title>
        <authorList>
            <person name="Thomas-White K."/>
            <person name="Kumar N."/>
            <person name="Forster S."/>
            <person name="Putonti C."/>
            <person name="Lawley T."/>
            <person name="Wolfe A.J."/>
        </authorList>
    </citation>
    <scope>NUCLEOTIDE SEQUENCE [LARGE SCALE GENOMIC DNA]</scope>
    <source>
        <strain evidence="4 5">UMB1301</strain>
    </source>
</reference>
<dbReference type="AlphaFoldDB" id="A0A2N6VK47"/>
<dbReference type="InterPro" id="IPR016161">
    <property type="entry name" value="Ald_DH/histidinol_DH"/>
</dbReference>
<sequence>DSSSTKRVRNWIAQAVDAGAEVLAGGDNDDRAIRPTVLADVPQGVQAWDEEVFGPVIG</sequence>
<comment type="similarity">
    <text evidence="1">Belongs to the aldehyde dehydrogenase family.</text>
</comment>
<evidence type="ECO:0000313" key="5">
    <source>
        <dbReference type="Proteomes" id="UP000235598"/>
    </source>
</evidence>
<evidence type="ECO:0000259" key="3">
    <source>
        <dbReference type="Pfam" id="PF00171"/>
    </source>
</evidence>
<evidence type="ECO:0000256" key="1">
    <source>
        <dbReference type="ARBA" id="ARBA00009986"/>
    </source>
</evidence>
<protein>
    <submittedName>
        <fullName evidence="4">Aldehyde dehydrogenase</fullName>
    </submittedName>
</protein>
<dbReference type="OrthoDB" id="6882680at2"/>
<feature type="non-terminal residue" evidence="4">
    <location>
        <position position="1"/>
    </location>
</feature>
<dbReference type="EMBL" id="PNHK01000023">
    <property type="protein sequence ID" value="PMD04496.1"/>
    <property type="molecule type" value="Genomic_DNA"/>
</dbReference>
<dbReference type="Proteomes" id="UP000235598">
    <property type="component" value="Unassembled WGS sequence"/>
</dbReference>
<dbReference type="InterPro" id="IPR016163">
    <property type="entry name" value="Ald_DH_C"/>
</dbReference>
<dbReference type="SUPFAM" id="SSF53720">
    <property type="entry name" value="ALDH-like"/>
    <property type="match status" value="1"/>
</dbReference>
<dbReference type="PANTHER" id="PTHR42991">
    <property type="entry name" value="ALDEHYDE DEHYDROGENASE"/>
    <property type="match status" value="1"/>
</dbReference>
<name>A0A2N6VK47_9MICO</name>
<comment type="caution">
    <text evidence="4">The sequence shown here is derived from an EMBL/GenBank/DDBJ whole genome shotgun (WGS) entry which is preliminary data.</text>
</comment>
<proteinExistence type="inferred from homology"/>
<feature type="domain" description="Aldehyde dehydrogenase" evidence="3">
    <location>
        <begin position="3"/>
        <end position="57"/>
    </location>
</feature>
<feature type="non-terminal residue" evidence="4">
    <location>
        <position position="58"/>
    </location>
</feature>
<dbReference type="Gene3D" id="3.40.309.10">
    <property type="entry name" value="Aldehyde Dehydrogenase, Chain A, domain 2"/>
    <property type="match status" value="1"/>
</dbReference>
<dbReference type="InterPro" id="IPR015590">
    <property type="entry name" value="Aldehyde_DH_dom"/>
</dbReference>